<protein>
    <recommendedName>
        <fullName evidence="3">DUF4283 domain-containing protein</fullName>
    </recommendedName>
</protein>
<sequence length="253" mass="28650">MESELARAVVVSVGGSRPSLDLADATAVLHVDFGCGPMDMSIHAFFLEDFLVLCRTVELKDRMVDRGLAMAGETPLMLAPWLCQSWDVGIAMPYLVQHALVGIPANAWSRRATHEVLRGIGLVVKVADCTTRWSDMSSFRVWLRTDDPNRIPPQRILVVEEPRRQQAPGREDAVDAFWYPVEIIKESPLVRPSWGSAPHLPPGHHRRRQTLTRMWMVAVVGMERGPAMEGRALLRRRLQMARRARCRSHLHQR</sequence>
<evidence type="ECO:0000313" key="2">
    <source>
        <dbReference type="Proteomes" id="UP000019116"/>
    </source>
</evidence>
<dbReference type="PANTHER" id="PTHR33087">
    <property type="entry name" value="OS07G0539200 PROTEIN"/>
    <property type="match status" value="1"/>
</dbReference>
<evidence type="ECO:0008006" key="3">
    <source>
        <dbReference type="Google" id="ProtNLM"/>
    </source>
</evidence>
<dbReference type="Gramene" id="TraesCS3B02G257300.1">
    <property type="protein sequence ID" value="TraesCS3B02G257300.1.cds1"/>
    <property type="gene ID" value="TraesCS3B02G257300"/>
</dbReference>
<dbReference type="PANTHER" id="PTHR33087:SF42">
    <property type="entry name" value="DUF4283 DOMAIN-CONTAINING PROTEIN"/>
    <property type="match status" value="1"/>
</dbReference>
<name>A0A3B6FRJ6_WHEAT</name>
<keyword evidence="2" id="KW-1185">Reference proteome</keyword>
<dbReference type="Proteomes" id="UP000019116">
    <property type="component" value="Chromosome 3B"/>
</dbReference>
<dbReference type="EnsemblPlants" id="TraesCS3B02G257300.1">
    <property type="protein sequence ID" value="TraesCS3B02G257300.1.cds1"/>
    <property type="gene ID" value="TraesCS3B02G257300"/>
</dbReference>
<dbReference type="InterPro" id="IPR053253">
    <property type="entry name" value="Sex_diff_modulator"/>
</dbReference>
<reference evidence="1" key="2">
    <citation type="submission" date="2018-10" db="UniProtKB">
        <authorList>
            <consortium name="EnsemblPlants"/>
        </authorList>
    </citation>
    <scope>IDENTIFICATION</scope>
</reference>
<dbReference type="STRING" id="4565.A0A3B6FRJ6"/>
<dbReference type="Gramene" id="TraesCS3B03G0670700.1">
    <property type="protein sequence ID" value="TraesCS3B03G0670700.1.CDS1"/>
    <property type="gene ID" value="TraesCS3B03G0670700"/>
</dbReference>
<proteinExistence type="predicted"/>
<accession>A0A3B6FRJ6</accession>
<reference evidence="1" key="1">
    <citation type="submission" date="2018-08" db="EMBL/GenBank/DDBJ databases">
        <authorList>
            <person name="Rossello M."/>
        </authorList>
    </citation>
    <scope>NUCLEOTIDE SEQUENCE [LARGE SCALE GENOMIC DNA]</scope>
    <source>
        <strain evidence="1">cv. Chinese Spring</strain>
    </source>
</reference>
<organism evidence="1">
    <name type="scientific">Triticum aestivum</name>
    <name type="common">Wheat</name>
    <dbReference type="NCBI Taxonomy" id="4565"/>
    <lineage>
        <taxon>Eukaryota</taxon>
        <taxon>Viridiplantae</taxon>
        <taxon>Streptophyta</taxon>
        <taxon>Embryophyta</taxon>
        <taxon>Tracheophyta</taxon>
        <taxon>Spermatophyta</taxon>
        <taxon>Magnoliopsida</taxon>
        <taxon>Liliopsida</taxon>
        <taxon>Poales</taxon>
        <taxon>Poaceae</taxon>
        <taxon>BOP clade</taxon>
        <taxon>Pooideae</taxon>
        <taxon>Triticodae</taxon>
        <taxon>Triticeae</taxon>
        <taxon>Triticinae</taxon>
        <taxon>Triticum</taxon>
    </lineage>
</organism>
<evidence type="ECO:0000313" key="1">
    <source>
        <dbReference type="EnsemblPlants" id="TraesCS3B02G257300.1.cds1"/>
    </source>
</evidence>
<dbReference type="AlphaFoldDB" id="A0A3B6FRJ6"/>